<dbReference type="EMBL" id="GBXM01011095">
    <property type="protein sequence ID" value="JAH97482.1"/>
    <property type="molecule type" value="Transcribed_RNA"/>
</dbReference>
<protein>
    <submittedName>
        <fullName evidence="1">Uncharacterized protein</fullName>
    </submittedName>
</protein>
<proteinExistence type="predicted"/>
<evidence type="ECO:0000313" key="1">
    <source>
        <dbReference type="EMBL" id="JAH97482.1"/>
    </source>
</evidence>
<reference evidence="1" key="1">
    <citation type="submission" date="2014-11" db="EMBL/GenBank/DDBJ databases">
        <authorList>
            <person name="Amaro Gonzalez C."/>
        </authorList>
    </citation>
    <scope>NUCLEOTIDE SEQUENCE</scope>
</reference>
<accession>A0A0E9X431</accession>
<sequence>MHFNEFSTAVLYEVLFCEELYELHCPTEGGKQLAKLKVLVKMFCLAVESRLCSVKHCLDEENLLKGHLWHSFYYKEFQSVQHMLCSYALKVARTRLC</sequence>
<name>A0A0E9X431_ANGAN</name>
<organism evidence="1">
    <name type="scientific">Anguilla anguilla</name>
    <name type="common">European freshwater eel</name>
    <name type="synonym">Muraena anguilla</name>
    <dbReference type="NCBI Taxonomy" id="7936"/>
    <lineage>
        <taxon>Eukaryota</taxon>
        <taxon>Metazoa</taxon>
        <taxon>Chordata</taxon>
        <taxon>Craniata</taxon>
        <taxon>Vertebrata</taxon>
        <taxon>Euteleostomi</taxon>
        <taxon>Actinopterygii</taxon>
        <taxon>Neopterygii</taxon>
        <taxon>Teleostei</taxon>
        <taxon>Anguilliformes</taxon>
        <taxon>Anguillidae</taxon>
        <taxon>Anguilla</taxon>
    </lineage>
</organism>
<dbReference type="AlphaFoldDB" id="A0A0E9X431"/>
<reference evidence="1" key="2">
    <citation type="journal article" date="2015" name="Fish Shellfish Immunol.">
        <title>Early steps in the European eel (Anguilla anguilla)-Vibrio vulnificus interaction in the gills: Role of the RtxA13 toxin.</title>
        <authorList>
            <person name="Callol A."/>
            <person name="Pajuelo D."/>
            <person name="Ebbesson L."/>
            <person name="Teles M."/>
            <person name="MacKenzie S."/>
            <person name="Amaro C."/>
        </authorList>
    </citation>
    <scope>NUCLEOTIDE SEQUENCE</scope>
</reference>